<name>A0ABS6DPC5_9MOLU</name>
<dbReference type="RefSeq" id="WP_216488304.1">
    <property type="nucleotide sequence ID" value="NZ_JAHMHH010000001.1"/>
</dbReference>
<comment type="caution">
    <text evidence="3">The sequence shown here is derived from an EMBL/GenBank/DDBJ whole genome shotgun (WGS) entry which is preliminary data.</text>
</comment>
<keyword evidence="4" id="KW-1185">Reference proteome</keyword>
<accession>A0ABS6DPC5</accession>
<evidence type="ECO:0008006" key="5">
    <source>
        <dbReference type="Google" id="ProtNLM"/>
    </source>
</evidence>
<dbReference type="EMBL" id="JAHMHH010000001">
    <property type="protein sequence ID" value="MBU4692054.1"/>
    <property type="molecule type" value="Genomic_DNA"/>
</dbReference>
<dbReference type="Proteomes" id="UP000718793">
    <property type="component" value="Unassembled WGS sequence"/>
</dbReference>
<protein>
    <recommendedName>
        <fullName evidence="5">Lipoprotein</fullName>
    </recommendedName>
</protein>
<evidence type="ECO:0000256" key="1">
    <source>
        <dbReference type="SAM" id="Coils"/>
    </source>
</evidence>
<feature type="signal peptide" evidence="2">
    <location>
        <begin position="1"/>
        <end position="28"/>
    </location>
</feature>
<feature type="chain" id="PRO_5047330513" description="Lipoprotein" evidence="2">
    <location>
        <begin position="29"/>
        <end position="347"/>
    </location>
</feature>
<keyword evidence="2" id="KW-0732">Signal</keyword>
<sequence length="347" mass="39606">MKKTNKKLFAFSLLTISTIAAISVPAIAASCAQENTENKKQTTSEFKNYENLKENYNVAKNFVINKIKVNADKFIVKAQAFTNSLKDLNNSLTEIAKSNNLNEEEKQTITNYINTWLTIPEEVEKDKTSEYATSLNKLADISEDLDLVMGTHISALNNKNNEFFQNLKNIQDKLEEKNITNDTLQSSLRNIWIFFTHTLVDPDHFTEEEHLHEQDVNPQNSNQHNHSHAAANLYYESLEWVDDFINVINKQNNNITNKDIIINTFNNTVKPLIIKANNEKSEEINTKFTLLKNNLETLISQNSEAISSSLDFKLQKDSTAILEQIKTNLEALVNELGLSKNSVEFED</sequence>
<evidence type="ECO:0000256" key="2">
    <source>
        <dbReference type="SAM" id="SignalP"/>
    </source>
</evidence>
<evidence type="ECO:0000313" key="4">
    <source>
        <dbReference type="Proteomes" id="UP000718793"/>
    </source>
</evidence>
<dbReference type="PROSITE" id="PS51257">
    <property type="entry name" value="PROKAR_LIPOPROTEIN"/>
    <property type="match status" value="1"/>
</dbReference>
<proteinExistence type="predicted"/>
<dbReference type="NCBIfam" id="NF045961">
    <property type="entry name" value="MAG5150_fam_LP"/>
    <property type="match status" value="1"/>
</dbReference>
<feature type="coiled-coil region" evidence="1">
    <location>
        <begin position="153"/>
        <end position="187"/>
    </location>
</feature>
<evidence type="ECO:0000313" key="3">
    <source>
        <dbReference type="EMBL" id="MBU4692054.1"/>
    </source>
</evidence>
<organism evidence="3 4">
    <name type="scientific">Mycoplasma zalophi</name>
    <dbReference type="NCBI Taxonomy" id="191287"/>
    <lineage>
        <taxon>Bacteria</taxon>
        <taxon>Bacillati</taxon>
        <taxon>Mycoplasmatota</taxon>
        <taxon>Mollicutes</taxon>
        <taxon>Mycoplasmataceae</taxon>
        <taxon>Mycoplasma</taxon>
    </lineage>
</organism>
<keyword evidence="1" id="KW-0175">Coiled coil</keyword>
<gene>
    <name evidence="3" type="ORF">KQ875_00380</name>
</gene>
<reference evidence="3" key="1">
    <citation type="submission" date="2021-06" db="EMBL/GenBank/DDBJ databases">
        <title>Novel Mycoplasma species detected in California sea lions (Zalophus californianus) from the USA.</title>
        <authorList>
            <person name="Volokhov D.V."/>
            <person name="Furtak V.A."/>
            <person name="Zagorodnyaya T.A."/>
        </authorList>
    </citation>
    <scope>NUCLEOTIDE SEQUENCE [LARGE SCALE GENOMIC DNA]</scope>
    <source>
        <strain evidence="3">CSL 5346</strain>
    </source>
</reference>